<evidence type="ECO:0000259" key="8">
    <source>
        <dbReference type="SMART" id="SM00752"/>
    </source>
</evidence>
<dbReference type="InterPro" id="IPR053934">
    <property type="entry name" value="HTTM_dom"/>
</dbReference>
<evidence type="ECO:0000256" key="6">
    <source>
        <dbReference type="ARBA" id="ARBA00023239"/>
    </source>
</evidence>
<keyword evidence="3 7" id="KW-1133">Transmembrane helix</keyword>
<evidence type="ECO:0000256" key="5">
    <source>
        <dbReference type="ARBA" id="ARBA00023157"/>
    </source>
</evidence>
<evidence type="ECO:0000313" key="9">
    <source>
        <dbReference type="Ensembl" id="ENSEBUP00000001895.1"/>
    </source>
</evidence>
<name>A0A8C4N651_EPTBU</name>
<feature type="domain" description="HTTM-like" evidence="8">
    <location>
        <begin position="31"/>
        <end position="185"/>
    </location>
</feature>
<evidence type="ECO:0000313" key="10">
    <source>
        <dbReference type="Proteomes" id="UP000694388"/>
    </source>
</evidence>
<keyword evidence="2 7" id="KW-0812">Transmembrane</keyword>
<dbReference type="GO" id="GO:0008488">
    <property type="term" value="F:gamma-glutamyl carboxylase activity"/>
    <property type="evidence" value="ECO:0007669"/>
    <property type="project" value="InterPro"/>
</dbReference>
<dbReference type="AlphaFoldDB" id="A0A8C4N651"/>
<evidence type="ECO:0000256" key="7">
    <source>
        <dbReference type="SAM" id="Phobius"/>
    </source>
</evidence>
<dbReference type="InterPro" id="IPR007782">
    <property type="entry name" value="VKG_COase"/>
</dbReference>
<feature type="transmembrane region" description="Helical" evidence="7">
    <location>
        <begin position="90"/>
        <end position="123"/>
    </location>
</feature>
<dbReference type="Ensembl" id="ENSEBUT00000002254.1">
    <property type="protein sequence ID" value="ENSEBUP00000001912.1"/>
    <property type="gene ID" value="ENSEBUG00000001520.1"/>
</dbReference>
<keyword evidence="10" id="KW-1185">Reference proteome</keyword>
<keyword evidence="4 7" id="KW-0472">Membrane</keyword>
<dbReference type="OMA" id="PLEWMIM"/>
<dbReference type="InterPro" id="IPR011020">
    <property type="entry name" value="HTTM-like"/>
</dbReference>
<organism evidence="9 10">
    <name type="scientific">Eptatretus burgeri</name>
    <name type="common">Inshore hagfish</name>
    <dbReference type="NCBI Taxonomy" id="7764"/>
    <lineage>
        <taxon>Eukaryota</taxon>
        <taxon>Metazoa</taxon>
        <taxon>Chordata</taxon>
        <taxon>Craniata</taxon>
        <taxon>Vertebrata</taxon>
        <taxon>Cyclostomata</taxon>
        <taxon>Myxini</taxon>
        <taxon>Myxiniformes</taxon>
        <taxon>Myxinidae</taxon>
        <taxon>Eptatretinae</taxon>
        <taxon>Eptatretus</taxon>
    </lineage>
</organism>
<comment type="subcellular location">
    <subcellularLocation>
        <location evidence="1">Endomembrane system</location>
        <topology evidence="1">Multi-pass membrane protein</topology>
    </subcellularLocation>
</comment>
<dbReference type="Ensembl" id="ENSEBUT00000002236.1">
    <property type="protein sequence ID" value="ENSEBUP00000001895.1"/>
    <property type="gene ID" value="ENSEBUG00000001520.1"/>
</dbReference>
<keyword evidence="6" id="KW-0456">Lyase</keyword>
<dbReference type="GeneTree" id="ENSGT00390000014909"/>
<proteinExistence type="predicted"/>
<keyword evidence="5" id="KW-1015">Disulfide bond</keyword>
<accession>A0A8C4N651</accession>
<dbReference type="SMART" id="SM00752">
    <property type="entry name" value="HTTM"/>
    <property type="match status" value="1"/>
</dbReference>
<dbReference type="Pfam" id="PF05090">
    <property type="entry name" value="HTTM"/>
    <property type="match status" value="1"/>
</dbReference>
<sequence length="185" mass="21016">MGSGVCNWLCTSLGFRDEDLKSWSGFVKLLNRPTDPASLAVFRILFGLLMVLDIPQERGLASLDKKYPSPPICHFPLFHDFQPPPIDFLYLAYLLMFIGAVGILLGACFRVSALLFTITYWFIFTLDKTTWNNHSYLYGIFGLLLSLSNSHYAWSVDGLIVRAGKRADIPLWNYTVFRAQVYSSQ</sequence>
<reference evidence="9" key="1">
    <citation type="submission" date="2025-05" db="UniProtKB">
        <authorList>
            <consortium name="Ensembl"/>
        </authorList>
    </citation>
    <scope>IDENTIFICATION</scope>
</reference>
<dbReference type="Proteomes" id="UP000694388">
    <property type="component" value="Unplaced"/>
</dbReference>
<feature type="transmembrane region" description="Helical" evidence="7">
    <location>
        <begin position="135"/>
        <end position="156"/>
    </location>
</feature>
<dbReference type="GO" id="GO:0012505">
    <property type="term" value="C:endomembrane system"/>
    <property type="evidence" value="ECO:0007669"/>
    <property type="project" value="UniProtKB-SubCell"/>
</dbReference>
<evidence type="ECO:0000256" key="1">
    <source>
        <dbReference type="ARBA" id="ARBA00004127"/>
    </source>
</evidence>
<evidence type="ECO:0000256" key="2">
    <source>
        <dbReference type="ARBA" id="ARBA00022692"/>
    </source>
</evidence>
<dbReference type="PANTHER" id="PTHR12639">
    <property type="entry name" value="VITAMIN K-DEPENDENT GAMMA-CARBOXYLASE"/>
    <property type="match status" value="1"/>
</dbReference>
<dbReference type="PANTHER" id="PTHR12639:SF6">
    <property type="entry name" value="VITAMIN K-DEPENDENT GAMMA-CARBOXYLASE"/>
    <property type="match status" value="1"/>
</dbReference>
<evidence type="ECO:0000256" key="3">
    <source>
        <dbReference type="ARBA" id="ARBA00022989"/>
    </source>
</evidence>
<dbReference type="GO" id="GO:0019842">
    <property type="term" value="F:vitamin binding"/>
    <property type="evidence" value="ECO:0007669"/>
    <property type="project" value="TreeGrafter"/>
</dbReference>
<protein>
    <recommendedName>
        <fullName evidence="8">HTTM-like domain-containing protein</fullName>
    </recommendedName>
</protein>
<evidence type="ECO:0000256" key="4">
    <source>
        <dbReference type="ARBA" id="ARBA00023136"/>
    </source>
</evidence>